<evidence type="ECO:0000259" key="4">
    <source>
        <dbReference type="PROSITE" id="PS50102"/>
    </source>
</evidence>
<comment type="caution">
    <text evidence="5">The sequence shown here is derived from an EMBL/GenBank/DDBJ whole genome shotgun (WGS) entry which is preliminary data.</text>
</comment>
<evidence type="ECO:0000313" key="6">
    <source>
        <dbReference type="Proteomes" id="UP001212152"/>
    </source>
</evidence>
<accession>A0AAD5TKM5</accession>
<keyword evidence="1" id="KW-0677">Repeat</keyword>
<dbReference type="InterPro" id="IPR050825">
    <property type="entry name" value="RBM42_RBP45_47-like"/>
</dbReference>
<name>A0AAD5TKM5_9FUNG</name>
<organism evidence="5 6">
    <name type="scientific">Geranomyces variabilis</name>
    <dbReference type="NCBI Taxonomy" id="109894"/>
    <lineage>
        <taxon>Eukaryota</taxon>
        <taxon>Fungi</taxon>
        <taxon>Fungi incertae sedis</taxon>
        <taxon>Chytridiomycota</taxon>
        <taxon>Chytridiomycota incertae sedis</taxon>
        <taxon>Chytridiomycetes</taxon>
        <taxon>Spizellomycetales</taxon>
        <taxon>Powellomycetaceae</taxon>
        <taxon>Geranomyces</taxon>
    </lineage>
</organism>
<reference evidence="5" key="1">
    <citation type="submission" date="2020-05" db="EMBL/GenBank/DDBJ databases">
        <title>Phylogenomic resolution of chytrid fungi.</title>
        <authorList>
            <person name="Stajich J.E."/>
            <person name="Amses K."/>
            <person name="Simmons R."/>
            <person name="Seto K."/>
            <person name="Myers J."/>
            <person name="Bonds A."/>
            <person name="Quandt C.A."/>
            <person name="Barry K."/>
            <person name="Liu P."/>
            <person name="Grigoriev I."/>
            <person name="Longcore J.E."/>
            <person name="James T.Y."/>
        </authorList>
    </citation>
    <scope>NUCLEOTIDE SEQUENCE</scope>
    <source>
        <strain evidence="5">JEL0379</strain>
    </source>
</reference>
<protein>
    <recommendedName>
        <fullName evidence="4">RRM domain-containing protein</fullName>
    </recommendedName>
</protein>
<feature type="domain" description="RRM" evidence="4">
    <location>
        <begin position="17"/>
        <end position="97"/>
    </location>
</feature>
<dbReference type="Gene3D" id="3.30.70.330">
    <property type="match status" value="3"/>
</dbReference>
<dbReference type="CDD" id="cd12346">
    <property type="entry name" value="RRM3_NGR1_NAM8_like"/>
    <property type="match status" value="1"/>
</dbReference>
<evidence type="ECO:0000256" key="1">
    <source>
        <dbReference type="ARBA" id="ARBA00022737"/>
    </source>
</evidence>
<dbReference type="SMART" id="SM00360">
    <property type="entry name" value="RRM"/>
    <property type="match status" value="3"/>
</dbReference>
<feature type="domain" description="RRM" evidence="4">
    <location>
        <begin position="116"/>
        <end position="195"/>
    </location>
</feature>
<dbReference type="PANTHER" id="PTHR47640:SF10">
    <property type="entry name" value="TRNA SELENOCYSTEINE 1-ASSOCIATED PROTEIN 1-RELATED"/>
    <property type="match status" value="1"/>
</dbReference>
<evidence type="ECO:0000256" key="2">
    <source>
        <dbReference type="ARBA" id="ARBA00022884"/>
    </source>
</evidence>
<dbReference type="FunFam" id="3.30.70.330:FF:000405">
    <property type="entry name" value="polyadenylate-binding protein RBP45"/>
    <property type="match status" value="1"/>
</dbReference>
<evidence type="ECO:0000313" key="5">
    <source>
        <dbReference type="EMBL" id="KAJ3177397.1"/>
    </source>
</evidence>
<dbReference type="Pfam" id="PF00076">
    <property type="entry name" value="RRM_1"/>
    <property type="match status" value="3"/>
</dbReference>
<sequence>MAYNSPQAGSADGVSSSILWMGDLEPWMDENYIRQLWMSMGEVVNVKMIRDKISNSNAGYCFVDFMNPAGAAKHLASINGTTIPGTTRVFKLNWASGGGAAGMMSGGPGMERGPEYSLFVGDLGPDVTDYMLLQAFLPRYITCKSAKVVTDPATSMSRGYGFVRFSDESEQQRALAEMQGQFCGTRAMRLSLATPKANPGTGIPPTSPNGGAPFAPPPHPAAAPVPPQGYYPPAPVAPQMPASGGYNQFSDPTNTTIFVGGLNTQISDEELRSYFLPFGEVVYTKIPPGKGCGFVQFVHRQSAEMALAQMNGFLIGGSRVRLSWGRSQAIPKTDYRPVSAGPYGAPSPYGAGGYPHPAGYAQGYPPAPHYPMHPQPPPVQQVPMLRDPREPVTAERANREFLERRQRVAMEGGIGAGWRTYGVQT</sequence>
<dbReference type="InterPro" id="IPR012677">
    <property type="entry name" value="Nucleotide-bd_a/b_plait_sf"/>
</dbReference>
<keyword evidence="6" id="KW-1185">Reference proteome</keyword>
<dbReference type="GO" id="GO:0005829">
    <property type="term" value="C:cytosol"/>
    <property type="evidence" value="ECO:0007669"/>
    <property type="project" value="TreeGrafter"/>
</dbReference>
<dbReference type="Proteomes" id="UP001212152">
    <property type="component" value="Unassembled WGS sequence"/>
</dbReference>
<dbReference type="FunFam" id="3.30.70.330:FF:000222">
    <property type="entry name" value="mRNA binding post-transcriptional regulator"/>
    <property type="match status" value="1"/>
</dbReference>
<proteinExistence type="predicted"/>
<feature type="domain" description="RRM" evidence="4">
    <location>
        <begin position="255"/>
        <end position="327"/>
    </location>
</feature>
<dbReference type="PANTHER" id="PTHR47640">
    <property type="entry name" value="TRNA SELENOCYSTEINE 1-ASSOCIATED PROTEIN 1-RELATED-RELATED"/>
    <property type="match status" value="1"/>
</dbReference>
<dbReference type="CDD" id="cd12344">
    <property type="entry name" value="RRM1_SECp43_like"/>
    <property type="match status" value="1"/>
</dbReference>
<dbReference type="EMBL" id="JADGJQ010000033">
    <property type="protein sequence ID" value="KAJ3177397.1"/>
    <property type="molecule type" value="Genomic_DNA"/>
</dbReference>
<dbReference type="InterPro" id="IPR000504">
    <property type="entry name" value="RRM_dom"/>
</dbReference>
<dbReference type="GO" id="GO:0003729">
    <property type="term" value="F:mRNA binding"/>
    <property type="evidence" value="ECO:0007669"/>
    <property type="project" value="InterPro"/>
</dbReference>
<gene>
    <name evidence="5" type="ORF">HDU87_004416</name>
</gene>
<dbReference type="SUPFAM" id="SSF54928">
    <property type="entry name" value="RNA-binding domain, RBD"/>
    <property type="match status" value="2"/>
</dbReference>
<dbReference type="PROSITE" id="PS50102">
    <property type="entry name" value="RRM"/>
    <property type="match status" value="3"/>
</dbReference>
<dbReference type="GO" id="GO:0006376">
    <property type="term" value="P:mRNA splice site recognition"/>
    <property type="evidence" value="ECO:0007669"/>
    <property type="project" value="TreeGrafter"/>
</dbReference>
<dbReference type="InterPro" id="IPR035979">
    <property type="entry name" value="RBD_domain_sf"/>
</dbReference>
<dbReference type="CDD" id="cd12345">
    <property type="entry name" value="RRM2_SECp43_like"/>
    <property type="match status" value="1"/>
</dbReference>
<keyword evidence="2 3" id="KW-0694">RNA-binding</keyword>
<dbReference type="AlphaFoldDB" id="A0AAD5TKM5"/>
<evidence type="ECO:0000256" key="3">
    <source>
        <dbReference type="PROSITE-ProRule" id="PRU00176"/>
    </source>
</evidence>